<protein>
    <submittedName>
        <fullName evidence="2">Uncharacterized protein</fullName>
    </submittedName>
</protein>
<organism evidence="2 3">
    <name type="scientific">Rhodococcus ruber</name>
    <dbReference type="NCBI Taxonomy" id="1830"/>
    <lineage>
        <taxon>Bacteria</taxon>
        <taxon>Bacillati</taxon>
        <taxon>Actinomycetota</taxon>
        <taxon>Actinomycetes</taxon>
        <taxon>Mycobacteriales</taxon>
        <taxon>Nocardiaceae</taxon>
        <taxon>Rhodococcus</taxon>
    </lineage>
</organism>
<feature type="region of interest" description="Disordered" evidence="1">
    <location>
        <begin position="1"/>
        <end position="26"/>
    </location>
</feature>
<evidence type="ECO:0000313" key="3">
    <source>
        <dbReference type="Proteomes" id="UP000042997"/>
    </source>
</evidence>
<sequence>MRPPFRTEKKVSTIGAPNYKSPGQAG</sequence>
<proteinExistence type="predicted"/>
<dbReference type="Proteomes" id="UP000042997">
    <property type="component" value="Unassembled WGS sequence"/>
</dbReference>
<feature type="compositionally biased region" description="Basic and acidic residues" evidence="1">
    <location>
        <begin position="1"/>
        <end position="11"/>
    </location>
</feature>
<reference evidence="2 3" key="1">
    <citation type="journal article" date="2014" name="Genome Announc.">
        <title>Draft Genome Sequence of Propane- and Butane-Oxidizing Actinobacterium Rhodococcus ruber IEGM 231.</title>
        <authorList>
            <person name="Ivshina I.B."/>
            <person name="Kuyukina M.S."/>
            <person name="Krivoruchko A.V."/>
            <person name="Barbe V."/>
            <person name="Fischer C."/>
        </authorList>
    </citation>
    <scope>NUCLEOTIDE SEQUENCE [LARGE SCALE GENOMIC DNA]</scope>
</reference>
<name>A0A098BT46_9NOCA</name>
<accession>A0A098BT46</accession>
<dbReference type="AlphaFoldDB" id="A0A098BT46"/>
<gene>
    <name evidence="2" type="ORF">RHRU231_890007</name>
</gene>
<evidence type="ECO:0000313" key="2">
    <source>
        <dbReference type="EMBL" id="CDZ91909.1"/>
    </source>
</evidence>
<evidence type="ECO:0000256" key="1">
    <source>
        <dbReference type="SAM" id="MobiDB-lite"/>
    </source>
</evidence>
<dbReference type="EMBL" id="CCSD01000104">
    <property type="protein sequence ID" value="CDZ91909.1"/>
    <property type="molecule type" value="Genomic_DNA"/>
</dbReference>